<keyword evidence="3" id="KW-1185">Reference proteome</keyword>
<dbReference type="AlphaFoldDB" id="A0A182PH38"/>
<dbReference type="STRING" id="199890.A0A182PH38"/>
<evidence type="ECO:0000313" key="2">
    <source>
        <dbReference type="EnsemblMetazoa" id="AEPI006247-PA"/>
    </source>
</evidence>
<dbReference type="Proteomes" id="UP000075885">
    <property type="component" value="Unassembled WGS sequence"/>
</dbReference>
<accession>A0A182PH38</accession>
<sequence length="303" mass="31080">MFRRFSLFDAAPPSSTVSVSRPKPPPVPKSNGAVVVPEFRAPPRTDPINIAGSGVGDGGGVGGDGGDGGGSALASNGNRSPHLLRQGSSTSELLHLHQTPGHSPGSVGSASSATSAAAAVPPPPVGGGIRLLSSSPASYHRQSSISGSAPTNPSSALQQQLLYAAMHSRQPVNNVPVVQAAAAGAAATVTPGPVPNGGQPQTTAARERYSSGRSISSPVSPSQFADCPLSTSMPTSIKYYYTSPTWYSRFSHSLRKNVLRRSTSAHNSQNLPVADPFLEKVPLSDLEAAAAFPNLTDHAQPRR</sequence>
<evidence type="ECO:0000313" key="3">
    <source>
        <dbReference type="Proteomes" id="UP000075885"/>
    </source>
</evidence>
<feature type="compositionally biased region" description="Low complexity" evidence="1">
    <location>
        <begin position="211"/>
        <end position="222"/>
    </location>
</feature>
<organism evidence="2 3">
    <name type="scientific">Anopheles epiroticus</name>
    <dbReference type="NCBI Taxonomy" id="199890"/>
    <lineage>
        <taxon>Eukaryota</taxon>
        <taxon>Metazoa</taxon>
        <taxon>Ecdysozoa</taxon>
        <taxon>Arthropoda</taxon>
        <taxon>Hexapoda</taxon>
        <taxon>Insecta</taxon>
        <taxon>Pterygota</taxon>
        <taxon>Neoptera</taxon>
        <taxon>Endopterygota</taxon>
        <taxon>Diptera</taxon>
        <taxon>Nematocera</taxon>
        <taxon>Culicoidea</taxon>
        <taxon>Culicidae</taxon>
        <taxon>Anophelinae</taxon>
        <taxon>Anopheles</taxon>
    </lineage>
</organism>
<evidence type="ECO:0000256" key="1">
    <source>
        <dbReference type="SAM" id="MobiDB-lite"/>
    </source>
</evidence>
<dbReference type="EnsemblMetazoa" id="AEPI006247-RA">
    <property type="protein sequence ID" value="AEPI006247-PA"/>
    <property type="gene ID" value="AEPI006247"/>
</dbReference>
<feature type="compositionally biased region" description="Low complexity" evidence="1">
    <location>
        <begin position="12"/>
        <end position="21"/>
    </location>
</feature>
<feature type="compositionally biased region" description="Gly residues" evidence="1">
    <location>
        <begin position="53"/>
        <end position="71"/>
    </location>
</feature>
<feature type="compositionally biased region" description="Low complexity" evidence="1">
    <location>
        <begin position="100"/>
        <end position="119"/>
    </location>
</feature>
<feature type="compositionally biased region" description="Polar residues" evidence="1">
    <location>
        <begin position="132"/>
        <end position="154"/>
    </location>
</feature>
<reference evidence="3" key="1">
    <citation type="submission" date="2013-03" db="EMBL/GenBank/DDBJ databases">
        <title>The Genome Sequence of Anopheles epiroticus epiroticus2.</title>
        <authorList>
            <consortium name="The Broad Institute Genomics Platform"/>
            <person name="Neafsey D.E."/>
            <person name="Howell P."/>
            <person name="Walker B."/>
            <person name="Young S.K."/>
            <person name="Zeng Q."/>
            <person name="Gargeya S."/>
            <person name="Fitzgerald M."/>
            <person name="Haas B."/>
            <person name="Abouelleil A."/>
            <person name="Allen A.W."/>
            <person name="Alvarado L."/>
            <person name="Arachchi H.M."/>
            <person name="Berlin A.M."/>
            <person name="Chapman S.B."/>
            <person name="Gainer-Dewar J."/>
            <person name="Goldberg J."/>
            <person name="Griggs A."/>
            <person name="Gujja S."/>
            <person name="Hansen M."/>
            <person name="Howarth C."/>
            <person name="Imamovic A."/>
            <person name="Ireland A."/>
            <person name="Larimer J."/>
            <person name="McCowan C."/>
            <person name="Murphy C."/>
            <person name="Pearson M."/>
            <person name="Poon T.W."/>
            <person name="Priest M."/>
            <person name="Roberts A."/>
            <person name="Saif S."/>
            <person name="Shea T."/>
            <person name="Sisk P."/>
            <person name="Sykes S."/>
            <person name="Wortman J."/>
            <person name="Nusbaum C."/>
            <person name="Birren B."/>
        </authorList>
    </citation>
    <scope>NUCLEOTIDE SEQUENCE [LARGE SCALE GENOMIC DNA]</scope>
    <source>
        <strain evidence="3">Epiroticus2</strain>
    </source>
</reference>
<name>A0A182PH38_9DIPT</name>
<feature type="region of interest" description="Disordered" evidence="1">
    <location>
        <begin position="188"/>
        <end position="225"/>
    </location>
</feature>
<dbReference type="VEuPathDB" id="VectorBase:AEPI006247"/>
<feature type="region of interest" description="Disordered" evidence="1">
    <location>
        <begin position="1"/>
        <end position="154"/>
    </location>
</feature>
<reference evidence="2" key="2">
    <citation type="submission" date="2020-05" db="UniProtKB">
        <authorList>
            <consortium name="EnsemblMetazoa"/>
        </authorList>
    </citation>
    <scope>IDENTIFICATION</scope>
    <source>
        <strain evidence="2">Epiroticus2</strain>
    </source>
</reference>
<proteinExistence type="predicted"/>
<protein>
    <submittedName>
        <fullName evidence="2">Uncharacterized protein</fullName>
    </submittedName>
</protein>